<dbReference type="AlphaFoldDB" id="A0A382AP15"/>
<dbReference type="EMBL" id="UINC01026224">
    <property type="protein sequence ID" value="SVB03290.1"/>
    <property type="molecule type" value="Genomic_DNA"/>
</dbReference>
<dbReference type="PANTHER" id="PTHR21047:SF2">
    <property type="entry name" value="THYMIDINE DIPHOSPHO-4-KETO-RHAMNOSE 3,5-EPIMERASE"/>
    <property type="match status" value="1"/>
</dbReference>
<dbReference type="Pfam" id="PF00908">
    <property type="entry name" value="dTDP_sugar_isom"/>
    <property type="match status" value="1"/>
</dbReference>
<dbReference type="GO" id="GO:0000271">
    <property type="term" value="P:polysaccharide biosynthetic process"/>
    <property type="evidence" value="ECO:0007669"/>
    <property type="project" value="TreeGrafter"/>
</dbReference>
<organism evidence="1">
    <name type="scientific">marine metagenome</name>
    <dbReference type="NCBI Taxonomy" id="408172"/>
    <lineage>
        <taxon>unclassified sequences</taxon>
        <taxon>metagenomes</taxon>
        <taxon>ecological metagenomes</taxon>
    </lineage>
</organism>
<dbReference type="Gene3D" id="2.60.120.10">
    <property type="entry name" value="Jelly Rolls"/>
    <property type="match status" value="1"/>
</dbReference>
<dbReference type="InterPro" id="IPR011051">
    <property type="entry name" value="RmlC_Cupin_sf"/>
</dbReference>
<dbReference type="SUPFAM" id="SSF51182">
    <property type="entry name" value="RmlC-like cupins"/>
    <property type="match status" value="1"/>
</dbReference>
<sequence>MARAASVRATTIDGLTLIERRPYADDRGALDRLFDDDEIGRLLPGFRTSQVNHSVTRRRGTVRGMHYQTPPNADAKVITCLRGRVFDVAVDVRHGSETFLRWHAEVLEPGKYRSFVIPEGFAHGFQALTDECEL</sequence>
<gene>
    <name evidence="1" type="ORF">METZ01_LOCUS156144</name>
</gene>
<accession>A0A382AP15</accession>
<protein>
    <recommendedName>
        <fullName evidence="2">dTDP-4-dehydrorhamnose 3,5-epimerase</fullName>
    </recommendedName>
</protein>
<feature type="non-terminal residue" evidence="1">
    <location>
        <position position="134"/>
    </location>
</feature>
<dbReference type="GO" id="GO:0008830">
    <property type="term" value="F:dTDP-4-dehydrorhamnose 3,5-epimerase activity"/>
    <property type="evidence" value="ECO:0007669"/>
    <property type="project" value="InterPro"/>
</dbReference>
<dbReference type="GO" id="GO:0019305">
    <property type="term" value="P:dTDP-rhamnose biosynthetic process"/>
    <property type="evidence" value="ECO:0007669"/>
    <property type="project" value="TreeGrafter"/>
</dbReference>
<dbReference type="GO" id="GO:0005829">
    <property type="term" value="C:cytosol"/>
    <property type="evidence" value="ECO:0007669"/>
    <property type="project" value="TreeGrafter"/>
</dbReference>
<dbReference type="InterPro" id="IPR000888">
    <property type="entry name" value="RmlC-like"/>
</dbReference>
<reference evidence="1" key="1">
    <citation type="submission" date="2018-05" db="EMBL/GenBank/DDBJ databases">
        <authorList>
            <person name="Lanie J.A."/>
            <person name="Ng W.-L."/>
            <person name="Kazmierczak K.M."/>
            <person name="Andrzejewski T.M."/>
            <person name="Davidsen T.M."/>
            <person name="Wayne K.J."/>
            <person name="Tettelin H."/>
            <person name="Glass J.I."/>
            <person name="Rusch D."/>
            <person name="Podicherti R."/>
            <person name="Tsui H.-C.T."/>
            <person name="Winkler M.E."/>
        </authorList>
    </citation>
    <scope>NUCLEOTIDE SEQUENCE</scope>
</reference>
<evidence type="ECO:0008006" key="2">
    <source>
        <dbReference type="Google" id="ProtNLM"/>
    </source>
</evidence>
<evidence type="ECO:0000313" key="1">
    <source>
        <dbReference type="EMBL" id="SVB03290.1"/>
    </source>
</evidence>
<proteinExistence type="predicted"/>
<dbReference type="PANTHER" id="PTHR21047">
    <property type="entry name" value="DTDP-6-DEOXY-D-GLUCOSE-3,5 EPIMERASE"/>
    <property type="match status" value="1"/>
</dbReference>
<name>A0A382AP15_9ZZZZ</name>
<dbReference type="InterPro" id="IPR014710">
    <property type="entry name" value="RmlC-like_jellyroll"/>
</dbReference>